<dbReference type="InterPro" id="IPR010371">
    <property type="entry name" value="YBR137W-like"/>
</dbReference>
<proteinExistence type="predicted"/>
<dbReference type="PANTHER" id="PTHR28255:SF1">
    <property type="entry name" value="UPF0303 PROTEIN YBR137W"/>
    <property type="match status" value="1"/>
</dbReference>
<dbReference type="Gene3D" id="3.30.450.150">
    <property type="entry name" value="Haem-degrading domain"/>
    <property type="match status" value="1"/>
</dbReference>
<dbReference type="Pfam" id="PF03928">
    <property type="entry name" value="HbpS-like"/>
    <property type="match status" value="1"/>
</dbReference>
<dbReference type="RefSeq" id="WP_117330936.1">
    <property type="nucleotide sequence ID" value="NZ_QUWK01000010.1"/>
</dbReference>
<dbReference type="InterPro" id="IPR038084">
    <property type="entry name" value="PduO/GlcC-like_sf"/>
</dbReference>
<dbReference type="InterPro" id="IPR005624">
    <property type="entry name" value="PduO/GlcC-like"/>
</dbReference>
<keyword evidence="2" id="KW-1185">Reference proteome</keyword>
<organism evidence="1 2">
    <name type="scientific">Sphaerochaeta halotolerans</name>
    <dbReference type="NCBI Taxonomy" id="2293840"/>
    <lineage>
        <taxon>Bacteria</taxon>
        <taxon>Pseudomonadati</taxon>
        <taxon>Spirochaetota</taxon>
        <taxon>Spirochaetia</taxon>
        <taxon>Spirochaetales</taxon>
        <taxon>Sphaerochaetaceae</taxon>
        <taxon>Sphaerochaeta</taxon>
    </lineage>
</organism>
<evidence type="ECO:0000313" key="1">
    <source>
        <dbReference type="EMBL" id="RFU94367.1"/>
    </source>
</evidence>
<reference evidence="2" key="1">
    <citation type="submission" date="2018-08" db="EMBL/GenBank/DDBJ databases">
        <authorList>
            <person name="Grouzdev D.S."/>
            <person name="Krutkina M.S."/>
        </authorList>
    </citation>
    <scope>NUCLEOTIDE SEQUENCE [LARGE SCALE GENOMIC DNA]</scope>
    <source>
        <strain evidence="2">4-11</strain>
    </source>
</reference>
<dbReference type="Proteomes" id="UP000264002">
    <property type="component" value="Unassembled WGS sequence"/>
</dbReference>
<dbReference type="PANTHER" id="PTHR28255">
    <property type="match status" value="1"/>
</dbReference>
<dbReference type="NCBIfam" id="NF002696">
    <property type="entry name" value="PRK02487.1-5"/>
    <property type="match status" value="1"/>
</dbReference>
<accession>A0A372MF11</accession>
<evidence type="ECO:0000313" key="2">
    <source>
        <dbReference type="Proteomes" id="UP000264002"/>
    </source>
</evidence>
<name>A0A372MF11_9SPIR</name>
<sequence>MDLQEQIALVESQEALLQFDHFSNQDAWELGKVFVQEALGKEIPIAICIKTLSGKTLFHYTAEGSNRGSQDWIERKFNTVQHFETSTLGYSLFLKQRGATLSERGLDPTKFVACGGGFPIVVRSAGLVGAVMVSGLTDLEDHDVLVRCISKYLGVESVPNYPTKAP</sequence>
<dbReference type="SUPFAM" id="SSF143744">
    <property type="entry name" value="GlcG-like"/>
    <property type="match status" value="1"/>
</dbReference>
<dbReference type="OrthoDB" id="9815315at2"/>
<dbReference type="EMBL" id="QUWK01000010">
    <property type="protein sequence ID" value="RFU94367.1"/>
    <property type="molecule type" value="Genomic_DNA"/>
</dbReference>
<gene>
    <name evidence="1" type="ORF">DYP60_10380</name>
</gene>
<dbReference type="AlphaFoldDB" id="A0A372MF11"/>
<comment type="caution">
    <text evidence="1">The sequence shown here is derived from an EMBL/GenBank/DDBJ whole genome shotgun (WGS) entry which is preliminary data.</text>
</comment>
<dbReference type="PIRSF" id="PIRSF008757">
    <property type="entry name" value="UCP008757"/>
    <property type="match status" value="1"/>
</dbReference>
<protein>
    <submittedName>
        <fullName evidence="1">Heme-degrading domain-containing protein</fullName>
    </submittedName>
</protein>
<reference evidence="1 2" key="2">
    <citation type="submission" date="2018-09" db="EMBL/GenBank/DDBJ databases">
        <title>Genome of Sphaerochaeta halotolerans strain 4-11.</title>
        <authorList>
            <person name="Nazina T.N."/>
            <person name="Sokolova D.S."/>
        </authorList>
    </citation>
    <scope>NUCLEOTIDE SEQUENCE [LARGE SCALE GENOMIC DNA]</scope>
    <source>
        <strain evidence="1 2">4-11</strain>
    </source>
</reference>